<dbReference type="Gene3D" id="3.90.1150.200">
    <property type="match status" value="1"/>
</dbReference>
<dbReference type="Pfam" id="PF08818">
    <property type="entry name" value="DUF1801"/>
    <property type="match status" value="1"/>
</dbReference>
<dbReference type="InterPro" id="IPR014922">
    <property type="entry name" value="YdhG-like"/>
</dbReference>
<protein>
    <submittedName>
        <fullName evidence="2">DUF1801 domain-containing protein</fullName>
    </submittedName>
</protein>
<sequence>MLKTRRNQKSVLKFLNSIENVGQRNDSKELLRILEQATKEKGVMWGTRIVGFGVYHYKSERSSQEGDWFYVGFSPTKQGLSLYITSLYDKHDEDLKKLGKYSRGVGCLRIKRLSDIDIHILKKIIRAAIKDVKKTYDKTNRNV</sequence>
<reference evidence="2 3" key="1">
    <citation type="submission" date="2019-09" db="EMBL/GenBank/DDBJ databases">
        <title>Characterisation of the sponge microbiome using genome-centric metagenomics.</title>
        <authorList>
            <person name="Engelberts J.P."/>
            <person name="Robbins S.J."/>
            <person name="De Goeij J.M."/>
            <person name="Aranda M."/>
            <person name="Bell S.C."/>
            <person name="Webster N.S."/>
        </authorList>
    </citation>
    <scope>NUCLEOTIDE SEQUENCE [LARGE SCALE GENOMIC DNA]</scope>
    <source>
        <strain evidence="2">SB0662_bin_43</strain>
    </source>
</reference>
<organism evidence="2 3">
    <name type="scientific">Candidatus Spechtbacteria bacterium SB0662_bin_43</name>
    <dbReference type="NCBI Taxonomy" id="2604897"/>
    <lineage>
        <taxon>Bacteria</taxon>
        <taxon>Candidatus Spechtiibacteriota</taxon>
    </lineage>
</organism>
<evidence type="ECO:0000259" key="1">
    <source>
        <dbReference type="Pfam" id="PF08818"/>
    </source>
</evidence>
<name>A0A845DAS5_9BACT</name>
<accession>A0A845DAS5</accession>
<evidence type="ECO:0000313" key="2">
    <source>
        <dbReference type="EMBL" id="MYE38457.1"/>
    </source>
</evidence>
<dbReference type="SUPFAM" id="SSF159888">
    <property type="entry name" value="YdhG-like"/>
    <property type="match status" value="1"/>
</dbReference>
<dbReference type="AlphaFoldDB" id="A0A845DAS5"/>
<feature type="domain" description="YdhG-like" evidence="1">
    <location>
        <begin position="24"/>
        <end position="129"/>
    </location>
</feature>
<evidence type="ECO:0000313" key="3">
    <source>
        <dbReference type="Proteomes" id="UP000449092"/>
    </source>
</evidence>
<gene>
    <name evidence="2" type="ORF">F4X82_02990</name>
</gene>
<dbReference type="Proteomes" id="UP000449092">
    <property type="component" value="Unassembled WGS sequence"/>
</dbReference>
<proteinExistence type="predicted"/>
<comment type="caution">
    <text evidence="2">The sequence shown here is derived from an EMBL/GenBank/DDBJ whole genome shotgun (WGS) entry which is preliminary data.</text>
</comment>
<dbReference type="EMBL" id="VXOY01000026">
    <property type="protein sequence ID" value="MYE38457.1"/>
    <property type="molecule type" value="Genomic_DNA"/>
</dbReference>